<dbReference type="InterPro" id="IPR002801">
    <property type="entry name" value="Asp_carbamoylTrfase_reg"/>
</dbReference>
<evidence type="ECO:0000259" key="4">
    <source>
        <dbReference type="Pfam" id="PF01948"/>
    </source>
</evidence>
<evidence type="ECO:0000259" key="5">
    <source>
        <dbReference type="Pfam" id="PF02748"/>
    </source>
</evidence>
<accession>A0A4R6PYZ9</accession>
<dbReference type="OrthoDB" id="5599321at2"/>
<dbReference type="Pfam" id="PF02748">
    <property type="entry name" value="PyrI_C"/>
    <property type="match status" value="1"/>
</dbReference>
<dbReference type="InterPro" id="IPR020545">
    <property type="entry name" value="Asp_carbamoyltransf_reg_N"/>
</dbReference>
<dbReference type="RefSeq" id="WP_133528988.1">
    <property type="nucleotide sequence ID" value="NZ_CALCQM010000120.1"/>
</dbReference>
<feature type="domain" description="Aspartate carbamoyltransferase regulatory subunit C-terminal" evidence="5">
    <location>
        <begin position="95"/>
        <end position="139"/>
    </location>
</feature>
<dbReference type="SUPFAM" id="SSF57825">
    <property type="entry name" value="Aspartate carbamoyltransferase, Regulatory-chain, C-terminal domain"/>
    <property type="match status" value="1"/>
</dbReference>
<dbReference type="InterPro" id="IPR036793">
    <property type="entry name" value="Asp_carbatrfase_reg_N_sf"/>
</dbReference>
<keyword evidence="6" id="KW-0808">Transferase</keyword>
<dbReference type="GO" id="GO:0006221">
    <property type="term" value="P:pyrimidine nucleotide biosynthetic process"/>
    <property type="evidence" value="ECO:0007669"/>
    <property type="project" value="UniProtKB-KW"/>
</dbReference>
<proteinExistence type="predicted"/>
<organism evidence="6 7">
    <name type="scientific">Aminicella lysinilytica</name>
    <dbReference type="NCBI Taxonomy" id="433323"/>
    <lineage>
        <taxon>Bacteria</taxon>
        <taxon>Bacillati</taxon>
        <taxon>Bacillota</taxon>
        <taxon>Clostridia</taxon>
        <taxon>Peptostreptococcales</taxon>
        <taxon>Anaerovoracaceae</taxon>
        <taxon>Aminicella</taxon>
    </lineage>
</organism>
<name>A0A4R6PYZ9_9FIRM</name>
<keyword evidence="2" id="KW-0862">Zinc</keyword>
<dbReference type="GO" id="GO:0009347">
    <property type="term" value="C:aspartate carbamoyltransferase complex"/>
    <property type="evidence" value="ECO:0007669"/>
    <property type="project" value="InterPro"/>
</dbReference>
<dbReference type="Gene3D" id="3.30.70.140">
    <property type="entry name" value="Aspartate carbamoyltransferase regulatory subunit, N-terminal domain"/>
    <property type="match status" value="1"/>
</dbReference>
<keyword evidence="1" id="KW-0479">Metal-binding</keyword>
<dbReference type="Pfam" id="PF01948">
    <property type="entry name" value="PyrI"/>
    <property type="match status" value="1"/>
</dbReference>
<keyword evidence="3" id="KW-0665">Pyrimidine biosynthesis</keyword>
<dbReference type="GO" id="GO:0006207">
    <property type="term" value="P:'de novo' pyrimidine nucleobase biosynthetic process"/>
    <property type="evidence" value="ECO:0007669"/>
    <property type="project" value="InterPro"/>
</dbReference>
<dbReference type="Gene3D" id="2.30.30.20">
    <property type="entry name" value="Aspartate carbamoyltransferase regulatory subunit, C-terminal domain"/>
    <property type="match status" value="1"/>
</dbReference>
<protein>
    <submittedName>
        <fullName evidence="6">Aspartate carbamoyltransferase regulatory subunit</fullName>
    </submittedName>
</protein>
<dbReference type="GO" id="GO:0046872">
    <property type="term" value="F:metal ion binding"/>
    <property type="evidence" value="ECO:0007669"/>
    <property type="project" value="UniProtKB-KW"/>
</dbReference>
<evidence type="ECO:0000256" key="2">
    <source>
        <dbReference type="ARBA" id="ARBA00022833"/>
    </source>
</evidence>
<dbReference type="PANTHER" id="PTHR35805">
    <property type="entry name" value="ASPARTATE CARBAMOYLTRANSFERASE REGULATORY CHAIN"/>
    <property type="match status" value="1"/>
</dbReference>
<evidence type="ECO:0000313" key="7">
    <source>
        <dbReference type="Proteomes" id="UP000295500"/>
    </source>
</evidence>
<dbReference type="SUPFAM" id="SSF54893">
    <property type="entry name" value="Aspartate carbamoyltransferase, Regulatory-chain, N-terminal domain"/>
    <property type="match status" value="1"/>
</dbReference>
<reference evidence="6 7" key="1">
    <citation type="submission" date="2019-03" db="EMBL/GenBank/DDBJ databases">
        <title>Genomic Encyclopedia of Type Strains, Phase IV (KMG-IV): sequencing the most valuable type-strain genomes for metagenomic binning, comparative biology and taxonomic classification.</title>
        <authorList>
            <person name="Goeker M."/>
        </authorList>
    </citation>
    <scope>NUCLEOTIDE SEQUENCE [LARGE SCALE GENOMIC DNA]</scope>
    <source>
        <strain evidence="6 7">DSM 28287</strain>
    </source>
</reference>
<evidence type="ECO:0000313" key="6">
    <source>
        <dbReference type="EMBL" id="TDP51105.1"/>
    </source>
</evidence>
<evidence type="ECO:0000256" key="1">
    <source>
        <dbReference type="ARBA" id="ARBA00022723"/>
    </source>
</evidence>
<feature type="domain" description="Aspartate carbamoyltransferase regulatory subunit N-terminal" evidence="4">
    <location>
        <begin position="2"/>
        <end position="89"/>
    </location>
</feature>
<evidence type="ECO:0000256" key="3">
    <source>
        <dbReference type="ARBA" id="ARBA00022975"/>
    </source>
</evidence>
<dbReference type="InterPro" id="IPR036792">
    <property type="entry name" value="Asp_carbatrfase_reg_C_sf"/>
</dbReference>
<gene>
    <name evidence="6" type="ORF">EV211_13225</name>
</gene>
<sequence length="140" mass="15929">MNIDGVSTGIVLDHIKAGKSMQIYELLGLEKLDCCVAIIQNAQSSKYGKKDIIKIDGKIDLDFDILGYIDNNITVNVVSDGHLEKKVHLDLPETLTNVIKCKNPRCITSIEQEIPHKFKLVDREHKVYRCIYCDAEYTEY</sequence>
<keyword evidence="7" id="KW-1185">Reference proteome</keyword>
<dbReference type="InterPro" id="IPR020542">
    <property type="entry name" value="Asp_carbamoyltrfase_reg_C"/>
</dbReference>
<dbReference type="AlphaFoldDB" id="A0A4R6PYZ9"/>
<dbReference type="Proteomes" id="UP000295500">
    <property type="component" value="Unassembled WGS sequence"/>
</dbReference>
<dbReference type="NCBIfam" id="NF002063">
    <property type="entry name" value="PRK00893.1-3"/>
    <property type="match status" value="1"/>
</dbReference>
<dbReference type="PANTHER" id="PTHR35805:SF1">
    <property type="entry name" value="ASPARTATE CARBAMOYLTRANSFERASE REGULATORY CHAIN"/>
    <property type="match status" value="1"/>
</dbReference>
<dbReference type="EMBL" id="SNXO01000032">
    <property type="protein sequence ID" value="TDP51105.1"/>
    <property type="molecule type" value="Genomic_DNA"/>
</dbReference>
<comment type="caution">
    <text evidence="6">The sequence shown here is derived from an EMBL/GenBank/DDBJ whole genome shotgun (WGS) entry which is preliminary data.</text>
</comment>
<dbReference type="GO" id="GO:0016740">
    <property type="term" value="F:transferase activity"/>
    <property type="evidence" value="ECO:0007669"/>
    <property type="project" value="UniProtKB-KW"/>
</dbReference>